<accession>A0AAV5FMF4</accession>
<dbReference type="Gene3D" id="1.10.8.430">
    <property type="entry name" value="Helical domain of apoptotic protease-activating factors"/>
    <property type="match status" value="1"/>
</dbReference>
<dbReference type="GO" id="GO:0009626">
    <property type="term" value="P:plant-type hypersensitive response"/>
    <property type="evidence" value="ECO:0007669"/>
    <property type="project" value="UniProtKB-ARBA"/>
</dbReference>
<keyword evidence="14" id="KW-1185">Reference proteome</keyword>
<feature type="domain" description="NB-ARC" evidence="9">
    <location>
        <begin position="197"/>
        <end position="362"/>
    </location>
</feature>
<evidence type="ECO:0000256" key="7">
    <source>
        <dbReference type="ARBA" id="ARBA00023054"/>
    </source>
</evidence>
<comment type="caution">
    <text evidence="13">The sequence shown here is derived from an EMBL/GenBank/DDBJ whole genome shotgun (WGS) entry which is preliminary data.</text>
</comment>
<evidence type="ECO:0000256" key="6">
    <source>
        <dbReference type="ARBA" id="ARBA00022840"/>
    </source>
</evidence>
<sequence length="1053" mass="119039">MAAILEALAPYVKKMITDMAEEEVQTLLGVHDEMEKLGRNFDYVKAFLADAERRRIKDKLVQEWVMMLKGVMYDATDVLEQSQIEAEEQRESMEKMPGCFQPFLSMYGTLEKKMPDCLQPFLLCLRNPIFAHNIGGKIRELNQRLENIQKDAAKFNFTANLQSYPEQSSEAEYSSQKMTSEFIPTAIVGEKIERDTKYLVKELVTDENQGMKVVSIVGADGMGKTTLAQKILKDTTIDEHFKTKIWLSITHKFSEVELLRTAIKHAGGQHGGEENNTLLTQTLINTLSASKFLLVLDDMWSVRAWESVLGVPVTNASDRQPGSRVLVTTTIENLAPQMHNSFYQYHVSPLFGDDAWCLLKNQLRLSPYQVAGVDLLKEVGMKIIKKCGGLPLAIKIMGGLLATKHQTEREWEALLNHHAWSLDGLPGELDHGVYLSYDDLSPQLKQCFLYCSLFPKGNIFSQGMVIPMWISEGFVQPRNKTMAPEEVATDYFQELVMRNLIEPISDLNSYHCKMHEVVHSFANFMAREESLVLHDDEQVATDGIIRRLSIGSTKSVPEWALLQNQESLRTLIINCSINFQTGDSLKSFTSLRVLSIESADCDMLIDSLSQLRHLRYLRLCKTNISKLPDDIYRLKFIQHIVLQNCRSLEKLPSSIIELVHLRTFGMEGSHVNDVLIPKGFGRLKNLRILFGFPVHIDADGSWCSLDELAPLSQLRYLTLYGLANVVANTSFAENADISNKENLTYFDLDCNSSRGRILSVDDEIVHQQEAVKTVFEKLCPPTCIETVRIMGYFGRRLPNWMMAPTSVAFKSLLYLVLKDLPCCTQLPDGLCQLPSLKHLEIVNATAVKSVGLEFQAAYPLACGARITARSAAFPNLTNLFLDGLCAWEDWKWEGQDEDVREHTMAMPTLKFVTIKNCKLRCLPPGLASSKRHALRELRLYGLTNLTYVKNFPSIVELDVFHCPELKRIGGSLARLHKIRIVRCPNLEVLEGVPTLDSLVLEDASMKTLPEYLQSVNPRHLKLNCGRLLYESLSLGGSEWDMISHIRTTAINCL</sequence>
<evidence type="ECO:0000313" key="13">
    <source>
        <dbReference type="EMBL" id="GJN36019.1"/>
    </source>
</evidence>
<dbReference type="Gene3D" id="1.10.10.10">
    <property type="entry name" value="Winged helix-like DNA-binding domain superfamily/Winged helix DNA-binding domain"/>
    <property type="match status" value="1"/>
</dbReference>
<protein>
    <submittedName>
        <fullName evidence="13">Uncharacterized protein</fullName>
    </submittedName>
</protein>
<feature type="domain" description="Disease resistance N-terminal" evidence="10">
    <location>
        <begin position="14"/>
        <end position="95"/>
    </location>
</feature>
<dbReference type="PANTHER" id="PTHR36766:SF36">
    <property type="entry name" value="AAA+ ATPASE DOMAIN-CONTAINING PROTEIN"/>
    <property type="match status" value="1"/>
</dbReference>
<evidence type="ECO:0000313" key="14">
    <source>
        <dbReference type="Proteomes" id="UP001054889"/>
    </source>
</evidence>
<reference evidence="13" key="1">
    <citation type="journal article" date="2018" name="DNA Res.">
        <title>Multiple hybrid de novo genome assembly of finger millet, an orphan allotetraploid crop.</title>
        <authorList>
            <person name="Hatakeyama M."/>
            <person name="Aluri S."/>
            <person name="Balachadran M.T."/>
            <person name="Sivarajan S.R."/>
            <person name="Patrignani A."/>
            <person name="Gruter S."/>
            <person name="Poveda L."/>
            <person name="Shimizu-Inatsugi R."/>
            <person name="Baeten J."/>
            <person name="Francoijs K.J."/>
            <person name="Nataraja K.N."/>
            <person name="Reddy Y.A.N."/>
            <person name="Phadnis S."/>
            <person name="Ravikumar R.L."/>
            <person name="Schlapbach R."/>
            <person name="Sreeman S.M."/>
            <person name="Shimizu K.K."/>
        </authorList>
    </citation>
    <scope>NUCLEOTIDE SEQUENCE</scope>
</reference>
<dbReference type="GO" id="GO:0002758">
    <property type="term" value="P:innate immune response-activating signaling pathway"/>
    <property type="evidence" value="ECO:0007669"/>
    <property type="project" value="UniProtKB-ARBA"/>
</dbReference>
<reference evidence="13" key="2">
    <citation type="submission" date="2021-12" db="EMBL/GenBank/DDBJ databases">
        <title>Resequencing data analysis of finger millet.</title>
        <authorList>
            <person name="Hatakeyama M."/>
            <person name="Aluri S."/>
            <person name="Balachadran M.T."/>
            <person name="Sivarajan S.R."/>
            <person name="Poveda L."/>
            <person name="Shimizu-Inatsugi R."/>
            <person name="Schlapbach R."/>
            <person name="Sreeman S.M."/>
            <person name="Shimizu K.K."/>
        </authorList>
    </citation>
    <scope>NUCLEOTIDE SEQUENCE</scope>
</reference>
<dbReference type="GO" id="GO:0005524">
    <property type="term" value="F:ATP binding"/>
    <property type="evidence" value="ECO:0007669"/>
    <property type="project" value="UniProtKB-KW"/>
</dbReference>
<dbReference type="InterPro" id="IPR002182">
    <property type="entry name" value="NB-ARC"/>
</dbReference>
<feature type="domain" description="Disease resistance protein winged helix" evidence="11">
    <location>
        <begin position="453"/>
        <end position="522"/>
    </location>
</feature>
<dbReference type="Pfam" id="PF18052">
    <property type="entry name" value="Rx_N"/>
    <property type="match status" value="1"/>
</dbReference>
<dbReference type="PANTHER" id="PTHR36766">
    <property type="entry name" value="PLANT BROAD-SPECTRUM MILDEW RESISTANCE PROTEIN RPW8"/>
    <property type="match status" value="1"/>
</dbReference>
<evidence type="ECO:0000256" key="5">
    <source>
        <dbReference type="ARBA" id="ARBA00022821"/>
    </source>
</evidence>
<evidence type="ECO:0000256" key="8">
    <source>
        <dbReference type="SAM" id="Coils"/>
    </source>
</evidence>
<organism evidence="13 14">
    <name type="scientific">Eleusine coracana subsp. coracana</name>
    <dbReference type="NCBI Taxonomy" id="191504"/>
    <lineage>
        <taxon>Eukaryota</taxon>
        <taxon>Viridiplantae</taxon>
        <taxon>Streptophyta</taxon>
        <taxon>Embryophyta</taxon>
        <taxon>Tracheophyta</taxon>
        <taxon>Spermatophyta</taxon>
        <taxon>Magnoliopsida</taxon>
        <taxon>Liliopsida</taxon>
        <taxon>Poales</taxon>
        <taxon>Poaceae</taxon>
        <taxon>PACMAD clade</taxon>
        <taxon>Chloridoideae</taxon>
        <taxon>Cynodonteae</taxon>
        <taxon>Eleusininae</taxon>
        <taxon>Eleusine</taxon>
    </lineage>
</organism>
<evidence type="ECO:0000259" key="9">
    <source>
        <dbReference type="Pfam" id="PF00931"/>
    </source>
</evidence>
<dbReference type="InterPro" id="IPR027417">
    <property type="entry name" value="P-loop_NTPase"/>
</dbReference>
<name>A0AAV5FMF4_ELECO</name>
<dbReference type="Gene3D" id="3.40.50.300">
    <property type="entry name" value="P-loop containing nucleotide triphosphate hydrolases"/>
    <property type="match status" value="1"/>
</dbReference>
<evidence type="ECO:0000259" key="12">
    <source>
        <dbReference type="Pfam" id="PF23598"/>
    </source>
</evidence>
<dbReference type="PRINTS" id="PR00364">
    <property type="entry name" value="DISEASERSIST"/>
</dbReference>
<dbReference type="Pfam" id="PF23559">
    <property type="entry name" value="WHD_DRP"/>
    <property type="match status" value="1"/>
</dbReference>
<evidence type="ECO:0000256" key="3">
    <source>
        <dbReference type="ARBA" id="ARBA00022737"/>
    </source>
</evidence>
<dbReference type="FunFam" id="1.10.10.10:FF:000322">
    <property type="entry name" value="Probable disease resistance protein At1g63360"/>
    <property type="match status" value="1"/>
</dbReference>
<keyword evidence="5" id="KW-0611">Plant defense</keyword>
<evidence type="ECO:0000259" key="10">
    <source>
        <dbReference type="Pfam" id="PF18052"/>
    </source>
</evidence>
<keyword evidence="6" id="KW-0067">ATP-binding</keyword>
<dbReference type="GO" id="GO:0043531">
    <property type="term" value="F:ADP binding"/>
    <property type="evidence" value="ECO:0007669"/>
    <property type="project" value="InterPro"/>
</dbReference>
<dbReference type="Pfam" id="PF23598">
    <property type="entry name" value="LRR_14"/>
    <property type="match status" value="1"/>
</dbReference>
<dbReference type="AlphaFoldDB" id="A0AAV5FMF4"/>
<keyword evidence="4" id="KW-0547">Nucleotide-binding</keyword>
<dbReference type="GO" id="GO:0042742">
    <property type="term" value="P:defense response to bacterium"/>
    <property type="evidence" value="ECO:0007669"/>
    <property type="project" value="UniProtKB-ARBA"/>
</dbReference>
<evidence type="ECO:0000256" key="4">
    <source>
        <dbReference type="ARBA" id="ARBA00022741"/>
    </source>
</evidence>
<evidence type="ECO:0000256" key="1">
    <source>
        <dbReference type="ARBA" id="ARBA00008894"/>
    </source>
</evidence>
<dbReference type="InterPro" id="IPR041118">
    <property type="entry name" value="Rx_N"/>
</dbReference>
<keyword evidence="3" id="KW-0677">Repeat</keyword>
<dbReference type="SUPFAM" id="SSF52058">
    <property type="entry name" value="L domain-like"/>
    <property type="match status" value="1"/>
</dbReference>
<dbReference type="Proteomes" id="UP001054889">
    <property type="component" value="Unassembled WGS sequence"/>
</dbReference>
<dbReference type="InterPro" id="IPR042197">
    <property type="entry name" value="Apaf_helical"/>
</dbReference>
<keyword evidence="7 8" id="KW-0175">Coiled coil</keyword>
<dbReference type="InterPro" id="IPR036388">
    <property type="entry name" value="WH-like_DNA-bd_sf"/>
</dbReference>
<comment type="similarity">
    <text evidence="1">Belongs to the disease resistance NB-LRR family.</text>
</comment>
<dbReference type="SUPFAM" id="SSF52540">
    <property type="entry name" value="P-loop containing nucleoside triphosphate hydrolases"/>
    <property type="match status" value="1"/>
</dbReference>
<feature type="domain" description="Disease resistance R13L4/SHOC-2-like LRR" evidence="12">
    <location>
        <begin position="572"/>
        <end position="914"/>
    </location>
</feature>
<feature type="coiled-coil region" evidence="8">
    <location>
        <begin position="131"/>
        <end position="158"/>
    </location>
</feature>
<dbReference type="Pfam" id="PF00931">
    <property type="entry name" value="NB-ARC"/>
    <property type="match status" value="1"/>
</dbReference>
<dbReference type="InterPro" id="IPR058922">
    <property type="entry name" value="WHD_DRP"/>
</dbReference>
<proteinExistence type="inferred from homology"/>
<keyword evidence="2" id="KW-0433">Leucine-rich repeat</keyword>
<dbReference type="InterPro" id="IPR032675">
    <property type="entry name" value="LRR_dom_sf"/>
</dbReference>
<dbReference type="Gene3D" id="3.80.10.10">
    <property type="entry name" value="Ribonuclease Inhibitor"/>
    <property type="match status" value="2"/>
</dbReference>
<evidence type="ECO:0000259" key="11">
    <source>
        <dbReference type="Pfam" id="PF23559"/>
    </source>
</evidence>
<dbReference type="InterPro" id="IPR055414">
    <property type="entry name" value="LRR_R13L4/SHOC2-like"/>
</dbReference>
<evidence type="ECO:0000256" key="2">
    <source>
        <dbReference type="ARBA" id="ARBA00022614"/>
    </source>
</evidence>
<gene>
    <name evidence="13" type="primary">gb24842</name>
    <name evidence="13" type="ORF">PR202_gb24842</name>
</gene>
<dbReference type="EMBL" id="BQKI01000088">
    <property type="protein sequence ID" value="GJN36019.1"/>
    <property type="molecule type" value="Genomic_DNA"/>
</dbReference>
<dbReference type="Gene3D" id="1.20.5.4130">
    <property type="match status" value="1"/>
</dbReference>